<dbReference type="GeneID" id="55565685"/>
<feature type="region of interest" description="Disordered" evidence="6">
    <location>
        <begin position="1"/>
        <end position="121"/>
    </location>
</feature>
<name>A0A2X3AT09_9ACTO</name>
<accession>A0A2X3AT09</accession>
<evidence type="ECO:0000256" key="7">
    <source>
        <dbReference type="SAM" id="Phobius"/>
    </source>
</evidence>
<keyword evidence="1" id="KW-1003">Cell membrane</keyword>
<protein>
    <submittedName>
        <fullName evidence="10">Cell division protein FtsQ</fullName>
    </submittedName>
</protein>
<evidence type="ECO:0000256" key="6">
    <source>
        <dbReference type="SAM" id="MobiDB-lite"/>
    </source>
</evidence>
<feature type="compositionally biased region" description="Basic and acidic residues" evidence="6">
    <location>
        <begin position="26"/>
        <end position="48"/>
    </location>
</feature>
<evidence type="ECO:0000256" key="5">
    <source>
        <dbReference type="ARBA" id="ARBA00023306"/>
    </source>
</evidence>
<evidence type="ECO:0000259" key="9">
    <source>
        <dbReference type="Pfam" id="PF08478"/>
    </source>
</evidence>
<dbReference type="Pfam" id="PF03799">
    <property type="entry name" value="FtsQ_DivIB_C"/>
    <property type="match status" value="1"/>
</dbReference>
<evidence type="ECO:0000256" key="4">
    <source>
        <dbReference type="ARBA" id="ARBA00022989"/>
    </source>
</evidence>
<sequence length="379" mass="41314">MKPPSRPTLGKPAEGRGSRRGRSRRPVVDPKSVDLGKDAPSRPRERATATDTANPGTSASEAKSKKPTPAQLNKQERDEKKATKKAQKRAAKANREAVKAAQKVSQHKRNPKATSAEGARFEASSPWDSLRVASVDNTLLDRLEEQEFIRRHRLRLRVSGLIGVLLGILIVLYVLFFSPLFAYQLSKCHVTGTRNVDIGQICQATQRFEGRSITSLATAGVAKTVLQEVSALKDAKVSPAWLHGLNIHVVERVPVATVRQNGKVVGVDRSGVVLEIAPGDVAGLPQLDVDMEKLGGQTRKLVDAALIAFGDMPQELRSMIAAVTSDDPAQLQFKLRDGRSLIWGNSRDSVEKAQVAKLLFTVQDVKVVDVSNPERPSTR</sequence>
<feature type="compositionally biased region" description="Polar residues" evidence="6">
    <location>
        <begin position="49"/>
        <end position="61"/>
    </location>
</feature>
<gene>
    <name evidence="10" type="ORF">NCTC11820_01012</name>
</gene>
<dbReference type="InterPro" id="IPR050487">
    <property type="entry name" value="FtsQ_DivIB"/>
</dbReference>
<dbReference type="OMA" id="IHRVIVW"/>
<keyword evidence="3 7" id="KW-0812">Transmembrane</keyword>
<feature type="compositionally biased region" description="Basic residues" evidence="6">
    <location>
        <begin position="82"/>
        <end position="92"/>
    </location>
</feature>
<keyword evidence="4 7" id="KW-1133">Transmembrane helix</keyword>
<evidence type="ECO:0000259" key="8">
    <source>
        <dbReference type="Pfam" id="PF03799"/>
    </source>
</evidence>
<proteinExistence type="predicted"/>
<evidence type="ECO:0000256" key="3">
    <source>
        <dbReference type="ARBA" id="ARBA00022692"/>
    </source>
</evidence>
<feature type="domain" description="POTRA" evidence="9">
    <location>
        <begin position="186"/>
        <end position="252"/>
    </location>
</feature>
<dbReference type="PANTHER" id="PTHR37820">
    <property type="entry name" value="CELL DIVISION PROTEIN DIVIB"/>
    <property type="match status" value="1"/>
</dbReference>
<keyword evidence="5" id="KW-0131">Cell cycle</keyword>
<evidence type="ECO:0000313" key="10">
    <source>
        <dbReference type="EMBL" id="SQB64660.1"/>
    </source>
</evidence>
<dbReference type="AlphaFoldDB" id="A0A2X3AT09"/>
<reference evidence="10 11" key="1">
    <citation type="submission" date="2018-06" db="EMBL/GenBank/DDBJ databases">
        <authorList>
            <consortium name="Pathogen Informatics"/>
            <person name="Doyle S."/>
        </authorList>
    </citation>
    <scope>NUCLEOTIDE SEQUENCE [LARGE SCALE GENOMIC DNA]</scope>
    <source>
        <strain evidence="10 11">NCTC11820</strain>
    </source>
</reference>
<dbReference type="RefSeq" id="WP_004010731.1">
    <property type="nucleotide sequence ID" value="NZ_CP068112.1"/>
</dbReference>
<evidence type="ECO:0000313" key="11">
    <source>
        <dbReference type="Proteomes" id="UP000250245"/>
    </source>
</evidence>
<keyword evidence="7" id="KW-0472">Membrane</keyword>
<dbReference type="InterPro" id="IPR013685">
    <property type="entry name" value="POTRA_FtsQ_type"/>
</dbReference>
<evidence type="ECO:0000256" key="1">
    <source>
        <dbReference type="ARBA" id="ARBA00022475"/>
    </source>
</evidence>
<organism evidence="10 11">
    <name type="scientific">Mobiluncus curtisii</name>
    <dbReference type="NCBI Taxonomy" id="2051"/>
    <lineage>
        <taxon>Bacteria</taxon>
        <taxon>Bacillati</taxon>
        <taxon>Actinomycetota</taxon>
        <taxon>Actinomycetes</taxon>
        <taxon>Actinomycetales</taxon>
        <taxon>Actinomycetaceae</taxon>
        <taxon>Mobiluncus</taxon>
    </lineage>
</organism>
<dbReference type="InterPro" id="IPR005548">
    <property type="entry name" value="Cell_div_FtsQ/DivIB_C"/>
</dbReference>
<evidence type="ECO:0000256" key="2">
    <source>
        <dbReference type="ARBA" id="ARBA00022618"/>
    </source>
</evidence>
<feature type="transmembrane region" description="Helical" evidence="7">
    <location>
        <begin position="158"/>
        <end position="181"/>
    </location>
</feature>
<dbReference type="PANTHER" id="PTHR37820:SF1">
    <property type="entry name" value="CELL DIVISION PROTEIN FTSQ"/>
    <property type="match status" value="1"/>
</dbReference>
<keyword evidence="2 10" id="KW-0132">Cell division</keyword>
<feature type="domain" description="Cell division protein FtsQ/DivIB C-terminal" evidence="8">
    <location>
        <begin position="256"/>
        <end position="370"/>
    </location>
</feature>
<dbReference type="GO" id="GO:0051301">
    <property type="term" value="P:cell division"/>
    <property type="evidence" value="ECO:0007669"/>
    <property type="project" value="UniProtKB-KW"/>
</dbReference>
<dbReference type="Proteomes" id="UP000250245">
    <property type="component" value="Unassembled WGS sequence"/>
</dbReference>
<dbReference type="Pfam" id="PF08478">
    <property type="entry name" value="POTRA_1"/>
    <property type="match status" value="1"/>
</dbReference>
<dbReference type="GO" id="GO:0005886">
    <property type="term" value="C:plasma membrane"/>
    <property type="evidence" value="ECO:0007669"/>
    <property type="project" value="TreeGrafter"/>
</dbReference>
<dbReference type="EMBL" id="UASJ01000001">
    <property type="protein sequence ID" value="SQB64660.1"/>
    <property type="molecule type" value="Genomic_DNA"/>
</dbReference>